<dbReference type="HOGENOM" id="CLU_3310267_0_0_11"/>
<name>S4GP73_GARVA</name>
<organism evidence="2 3">
    <name type="scientific">Gardnerella vaginalis JCP8108</name>
    <dbReference type="NCBI Taxonomy" id="1261066"/>
    <lineage>
        <taxon>Bacteria</taxon>
        <taxon>Bacillati</taxon>
        <taxon>Actinomycetota</taxon>
        <taxon>Actinomycetes</taxon>
        <taxon>Bifidobacteriales</taxon>
        <taxon>Bifidobacteriaceae</taxon>
        <taxon>Gardnerella</taxon>
    </lineage>
</organism>
<sequence length="42" mass="4826">MHEFLQFVQGKYSSVVKGLNTIKLFVLIVLIVLIVFVLLLIH</sequence>
<feature type="transmembrane region" description="Helical" evidence="1">
    <location>
        <begin position="22"/>
        <end position="41"/>
    </location>
</feature>
<gene>
    <name evidence="2" type="ORF">HMPREF1581_01106</name>
</gene>
<proteinExistence type="predicted"/>
<dbReference type="AlphaFoldDB" id="S4GP73"/>
<keyword evidence="1" id="KW-0472">Membrane</keyword>
<dbReference type="EMBL" id="ATJJ01000086">
    <property type="protein sequence ID" value="EPI46174.1"/>
    <property type="molecule type" value="Genomic_DNA"/>
</dbReference>
<keyword evidence="1" id="KW-1133">Transmembrane helix</keyword>
<protein>
    <submittedName>
        <fullName evidence="2">Uncharacterized protein</fullName>
    </submittedName>
</protein>
<evidence type="ECO:0000313" key="3">
    <source>
        <dbReference type="Proteomes" id="UP000014521"/>
    </source>
</evidence>
<reference evidence="2 3" key="1">
    <citation type="submission" date="2013-06" db="EMBL/GenBank/DDBJ databases">
        <authorList>
            <person name="Weinstock G."/>
            <person name="Sodergren E."/>
            <person name="Lobos E.A."/>
            <person name="Fulton L."/>
            <person name="Fulton R."/>
            <person name="Courtney L."/>
            <person name="Fronick C."/>
            <person name="O'Laughlin M."/>
            <person name="Godfrey J."/>
            <person name="Wilson R.M."/>
            <person name="Miner T."/>
            <person name="Farmer C."/>
            <person name="Delehaunty K."/>
            <person name="Cordes M."/>
            <person name="Minx P."/>
            <person name="Tomlinson C."/>
            <person name="Chen J."/>
            <person name="Wollam A."/>
            <person name="Pepin K.H."/>
            <person name="Bhonagiri V."/>
            <person name="Zhang X."/>
            <person name="Warren W."/>
            <person name="Mitreva M."/>
            <person name="Mardis E.R."/>
            <person name="Wilson R.K."/>
        </authorList>
    </citation>
    <scope>NUCLEOTIDE SEQUENCE [LARGE SCALE GENOMIC DNA]</scope>
    <source>
        <strain evidence="2 3">JCP8108</strain>
    </source>
</reference>
<dbReference type="PATRIC" id="fig|1261066.4.peg.984"/>
<accession>S4GP73</accession>
<evidence type="ECO:0000256" key="1">
    <source>
        <dbReference type="SAM" id="Phobius"/>
    </source>
</evidence>
<comment type="caution">
    <text evidence="2">The sequence shown here is derived from an EMBL/GenBank/DDBJ whole genome shotgun (WGS) entry which is preliminary data.</text>
</comment>
<dbReference type="Proteomes" id="UP000014521">
    <property type="component" value="Unassembled WGS sequence"/>
</dbReference>
<keyword evidence="1" id="KW-0812">Transmembrane</keyword>
<evidence type="ECO:0000313" key="2">
    <source>
        <dbReference type="EMBL" id="EPI46174.1"/>
    </source>
</evidence>